<feature type="chain" id="PRO_5040421079" evidence="1">
    <location>
        <begin position="18"/>
        <end position="85"/>
    </location>
</feature>
<keyword evidence="3" id="KW-1185">Reference proteome</keyword>
<dbReference type="Proteomes" id="UP000700596">
    <property type="component" value="Unassembled WGS sequence"/>
</dbReference>
<organism evidence="2 3">
    <name type="scientific">Dendryphion nanum</name>
    <dbReference type="NCBI Taxonomy" id="256645"/>
    <lineage>
        <taxon>Eukaryota</taxon>
        <taxon>Fungi</taxon>
        <taxon>Dikarya</taxon>
        <taxon>Ascomycota</taxon>
        <taxon>Pezizomycotina</taxon>
        <taxon>Dothideomycetes</taxon>
        <taxon>Pleosporomycetidae</taxon>
        <taxon>Pleosporales</taxon>
        <taxon>Torulaceae</taxon>
        <taxon>Dendryphion</taxon>
    </lineage>
</organism>
<feature type="signal peptide" evidence="1">
    <location>
        <begin position="1"/>
        <end position="17"/>
    </location>
</feature>
<comment type="caution">
    <text evidence="2">The sequence shown here is derived from an EMBL/GenBank/DDBJ whole genome shotgun (WGS) entry which is preliminary data.</text>
</comment>
<sequence length="85" mass="9631">MALSLSLLGVTLPSIGSSCIYLFKVSFKSFGSKIVTQNNIFRQIAIESTQIYIQCTNIPRYNLIWKDFLNALLGLEINALYKRLL</sequence>
<evidence type="ECO:0000313" key="3">
    <source>
        <dbReference type="Proteomes" id="UP000700596"/>
    </source>
</evidence>
<protein>
    <submittedName>
        <fullName evidence="2">Uncharacterized protein</fullName>
    </submittedName>
</protein>
<name>A0A9P9ITM7_9PLEO</name>
<reference evidence="2" key="1">
    <citation type="journal article" date="2021" name="Nat. Commun.">
        <title>Genetic determinants of endophytism in the Arabidopsis root mycobiome.</title>
        <authorList>
            <person name="Mesny F."/>
            <person name="Miyauchi S."/>
            <person name="Thiergart T."/>
            <person name="Pickel B."/>
            <person name="Atanasova L."/>
            <person name="Karlsson M."/>
            <person name="Huettel B."/>
            <person name="Barry K.W."/>
            <person name="Haridas S."/>
            <person name="Chen C."/>
            <person name="Bauer D."/>
            <person name="Andreopoulos W."/>
            <person name="Pangilinan J."/>
            <person name="LaButti K."/>
            <person name="Riley R."/>
            <person name="Lipzen A."/>
            <person name="Clum A."/>
            <person name="Drula E."/>
            <person name="Henrissat B."/>
            <person name="Kohler A."/>
            <person name="Grigoriev I.V."/>
            <person name="Martin F.M."/>
            <person name="Hacquard S."/>
        </authorList>
    </citation>
    <scope>NUCLEOTIDE SEQUENCE</scope>
    <source>
        <strain evidence="2">MPI-CAGE-CH-0243</strain>
    </source>
</reference>
<gene>
    <name evidence="2" type="ORF">B0J11DRAFT_517230</name>
</gene>
<evidence type="ECO:0000313" key="2">
    <source>
        <dbReference type="EMBL" id="KAH7134943.1"/>
    </source>
</evidence>
<accession>A0A9P9ITM7</accession>
<dbReference type="EMBL" id="JAGMWT010000002">
    <property type="protein sequence ID" value="KAH7134943.1"/>
    <property type="molecule type" value="Genomic_DNA"/>
</dbReference>
<evidence type="ECO:0000256" key="1">
    <source>
        <dbReference type="SAM" id="SignalP"/>
    </source>
</evidence>
<keyword evidence="1" id="KW-0732">Signal</keyword>
<proteinExistence type="predicted"/>
<dbReference type="AlphaFoldDB" id="A0A9P9ITM7"/>
<feature type="non-terminal residue" evidence="2">
    <location>
        <position position="85"/>
    </location>
</feature>